<protein>
    <submittedName>
        <fullName evidence="7">Carbohydrate kinase</fullName>
    </submittedName>
</protein>
<dbReference type="InterPro" id="IPR050306">
    <property type="entry name" value="PfkB_Carbo_kinase"/>
</dbReference>
<evidence type="ECO:0000256" key="1">
    <source>
        <dbReference type="ARBA" id="ARBA00010688"/>
    </source>
</evidence>
<organism evidence="7 8">
    <name type="scientific">Iodobacter ciconiae</name>
    <dbReference type="NCBI Taxonomy" id="2496266"/>
    <lineage>
        <taxon>Bacteria</taxon>
        <taxon>Pseudomonadati</taxon>
        <taxon>Pseudomonadota</taxon>
        <taxon>Betaproteobacteria</taxon>
        <taxon>Neisseriales</taxon>
        <taxon>Chitinibacteraceae</taxon>
        <taxon>Iodobacter</taxon>
    </lineage>
</organism>
<dbReference type="InterPro" id="IPR029056">
    <property type="entry name" value="Ribokinase-like"/>
</dbReference>
<reference evidence="7 8" key="1">
    <citation type="submission" date="2018-12" db="EMBL/GenBank/DDBJ databases">
        <title>Complete genome sequence of Iodobacter sp. H11R3.</title>
        <authorList>
            <person name="Bae J.-W."/>
        </authorList>
    </citation>
    <scope>NUCLEOTIDE SEQUENCE [LARGE SCALE GENOMIC DNA]</scope>
    <source>
        <strain evidence="7 8">H11R3</strain>
    </source>
</reference>
<dbReference type="GO" id="GO:0016301">
    <property type="term" value="F:kinase activity"/>
    <property type="evidence" value="ECO:0007669"/>
    <property type="project" value="UniProtKB-KW"/>
</dbReference>
<gene>
    <name evidence="7" type="ORF">EJO50_02190</name>
</gene>
<dbReference type="Proteomes" id="UP000282438">
    <property type="component" value="Chromosome"/>
</dbReference>
<dbReference type="PANTHER" id="PTHR43085">
    <property type="entry name" value="HEXOKINASE FAMILY MEMBER"/>
    <property type="match status" value="1"/>
</dbReference>
<dbReference type="OrthoDB" id="9779730at2"/>
<dbReference type="KEGG" id="iod:EJO50_02190"/>
<evidence type="ECO:0000313" key="8">
    <source>
        <dbReference type="Proteomes" id="UP000282438"/>
    </source>
</evidence>
<dbReference type="RefSeq" id="WP_125971370.1">
    <property type="nucleotide sequence ID" value="NZ_CP034433.1"/>
</dbReference>
<evidence type="ECO:0000259" key="6">
    <source>
        <dbReference type="Pfam" id="PF00294"/>
    </source>
</evidence>
<feature type="domain" description="Carbohydrate kinase PfkB" evidence="6">
    <location>
        <begin position="8"/>
        <end position="291"/>
    </location>
</feature>
<evidence type="ECO:0000313" key="7">
    <source>
        <dbReference type="EMBL" id="AZN35398.1"/>
    </source>
</evidence>
<proteinExistence type="inferred from homology"/>
<evidence type="ECO:0000256" key="4">
    <source>
        <dbReference type="ARBA" id="ARBA00022777"/>
    </source>
</evidence>
<keyword evidence="3" id="KW-0547">Nucleotide-binding</keyword>
<dbReference type="EMBL" id="CP034433">
    <property type="protein sequence ID" value="AZN35398.1"/>
    <property type="molecule type" value="Genomic_DNA"/>
</dbReference>
<keyword evidence="2" id="KW-0808">Transferase</keyword>
<sequence>MNHPHYLIFGEALTDFILQEDGRWLDCPGGSCWNVARVAARLGSTAAFAGAVSQDRFGSALWQLASEAGLDMRYTQQLPYPPLLAMVPSTQPPQYFFIGENSADLHFDPNHLPAGWAEHVRIAHFGCISLAREPLASRLVQLATQLAARGTRIAFDPNFRNIMATPAYRAHFTTMLGLADDIKVADDDLAGLFPELNSHDALATLRQLAPHARILLTCGAAGMTLLTGEQLVHQPAFAVTVADTVGCGDTTMGSWMAHALEHPHAPIQESLRFVAAAAACTARVHGAYAPTQAEVAQLLAGGG</sequence>
<keyword evidence="4 7" id="KW-0418">Kinase</keyword>
<comment type="similarity">
    <text evidence="1">Belongs to the carbohydrate kinase PfkB family.</text>
</comment>
<keyword evidence="8" id="KW-1185">Reference proteome</keyword>
<dbReference type="Pfam" id="PF00294">
    <property type="entry name" value="PfkB"/>
    <property type="match status" value="1"/>
</dbReference>
<name>A0A3S8ZPK6_9NEIS</name>
<keyword evidence="5" id="KW-0067">ATP-binding</keyword>
<evidence type="ECO:0000256" key="3">
    <source>
        <dbReference type="ARBA" id="ARBA00022741"/>
    </source>
</evidence>
<dbReference type="PANTHER" id="PTHR43085:SF1">
    <property type="entry name" value="PSEUDOURIDINE KINASE-RELATED"/>
    <property type="match status" value="1"/>
</dbReference>
<evidence type="ECO:0000256" key="2">
    <source>
        <dbReference type="ARBA" id="ARBA00022679"/>
    </source>
</evidence>
<dbReference type="GO" id="GO:0005524">
    <property type="term" value="F:ATP binding"/>
    <property type="evidence" value="ECO:0007669"/>
    <property type="project" value="UniProtKB-KW"/>
</dbReference>
<dbReference type="CDD" id="cd01167">
    <property type="entry name" value="bac_FRK"/>
    <property type="match status" value="1"/>
</dbReference>
<dbReference type="InterPro" id="IPR011611">
    <property type="entry name" value="PfkB_dom"/>
</dbReference>
<dbReference type="SUPFAM" id="SSF53613">
    <property type="entry name" value="Ribokinase-like"/>
    <property type="match status" value="1"/>
</dbReference>
<evidence type="ECO:0000256" key="5">
    <source>
        <dbReference type="ARBA" id="ARBA00022840"/>
    </source>
</evidence>
<dbReference type="Gene3D" id="3.40.1190.20">
    <property type="match status" value="1"/>
</dbReference>
<dbReference type="AlphaFoldDB" id="A0A3S8ZPK6"/>
<accession>A0A3S8ZPK6</accession>